<evidence type="ECO:0000313" key="2">
    <source>
        <dbReference type="Proteomes" id="UP001652625"/>
    </source>
</evidence>
<accession>A0ABM4CRR2</accession>
<dbReference type="Pfam" id="PF03184">
    <property type="entry name" value="DDE_1"/>
    <property type="match status" value="1"/>
</dbReference>
<reference evidence="3" key="1">
    <citation type="submission" date="2025-08" db="UniProtKB">
        <authorList>
            <consortium name="RefSeq"/>
        </authorList>
    </citation>
    <scope>IDENTIFICATION</scope>
</reference>
<dbReference type="RefSeq" id="XP_065664576.1">
    <property type="nucleotide sequence ID" value="XM_065808504.1"/>
</dbReference>
<organism evidence="2 3">
    <name type="scientific">Hydra vulgaris</name>
    <name type="common">Hydra</name>
    <name type="synonym">Hydra attenuata</name>
    <dbReference type="NCBI Taxonomy" id="6087"/>
    <lineage>
        <taxon>Eukaryota</taxon>
        <taxon>Metazoa</taxon>
        <taxon>Cnidaria</taxon>
        <taxon>Hydrozoa</taxon>
        <taxon>Hydroidolina</taxon>
        <taxon>Anthoathecata</taxon>
        <taxon>Aplanulata</taxon>
        <taxon>Hydridae</taxon>
        <taxon>Hydra</taxon>
    </lineage>
</organism>
<sequence length="281" mass="31993">MSKIAKRKLSSGTLTEKYKILKELDNGEPSVSLSNKYGIPKQDVTNEMTVPWRETTLSTILSRYNSCDSMQMSSPMDQGVIRSLKCKYRTNLVNKVINAIDNGKQMPSISILEAMKILVYSWNEVSESFIINCFHKAGFKEGIEVSDKDEDYFPALKNSIDQLRQRDKDFVQEDFTYEDMLTIDDDVSVMGGVMTDEDIVQDIVEVIEEETQEEEGNEMSDKTVTKPTTEEVRKAIDTLVNFSMFTQSGEIGRVALNASKLFEKELCESLKLTSILDFFRL</sequence>
<dbReference type="GeneID" id="136086220"/>
<protein>
    <submittedName>
        <fullName evidence="3">Tigger transposable element-derived protein 4-like</fullName>
    </submittedName>
</protein>
<evidence type="ECO:0000259" key="1">
    <source>
        <dbReference type="Pfam" id="PF03184"/>
    </source>
</evidence>
<gene>
    <name evidence="3" type="primary">LOC136086220</name>
</gene>
<keyword evidence="2" id="KW-1185">Reference proteome</keyword>
<name>A0ABM4CRR2_HYDVU</name>
<dbReference type="Proteomes" id="UP001652625">
    <property type="component" value="Chromosome 10"/>
</dbReference>
<dbReference type="InterPro" id="IPR004875">
    <property type="entry name" value="DDE_SF_endonuclease_dom"/>
</dbReference>
<proteinExistence type="predicted"/>
<evidence type="ECO:0000313" key="3">
    <source>
        <dbReference type="RefSeq" id="XP_065664576.1"/>
    </source>
</evidence>
<feature type="domain" description="DDE-1" evidence="1">
    <location>
        <begin position="70"/>
        <end position="134"/>
    </location>
</feature>